<sequence>MALMDITVVPIGTGSTSVGTYVAELAALLRREGVPFRLTDMGTHVEGPAEELFRLAARLHEAPFAAGARRVTTVVKVDDRRDREVHLGDKVRSVEERLR</sequence>
<accession>A0A6N9TMP5</accession>
<dbReference type="Gene3D" id="3.30.70.930">
    <property type="match status" value="1"/>
</dbReference>
<dbReference type="InterPro" id="IPR002767">
    <property type="entry name" value="Thiamine_BP"/>
</dbReference>
<comment type="similarity">
    <text evidence="1">Belongs to the UPF0045 family.</text>
</comment>
<proteinExistence type="inferred from homology"/>
<protein>
    <submittedName>
        <fullName evidence="3">MTH1187 family thiamine-binding protein</fullName>
    </submittedName>
</protein>
<reference evidence="3 4" key="1">
    <citation type="submission" date="2020-02" db="EMBL/GenBank/DDBJ databases">
        <title>Comparative genomics of sulfur disproportionating microorganisms.</title>
        <authorList>
            <person name="Ward L.M."/>
            <person name="Bertran E."/>
            <person name="Johnston D.T."/>
        </authorList>
    </citation>
    <scope>NUCLEOTIDE SEQUENCE [LARGE SCALE GENOMIC DNA]</scope>
    <source>
        <strain evidence="3 4">DSM 100025</strain>
    </source>
</reference>
<dbReference type="PANTHER" id="PTHR33777:SF1">
    <property type="entry name" value="UPF0045 PROTEIN ECM15"/>
    <property type="match status" value="1"/>
</dbReference>
<feature type="domain" description="Thiamine-binding protein" evidence="2">
    <location>
        <begin position="4"/>
        <end position="95"/>
    </location>
</feature>
<keyword evidence="4" id="KW-1185">Reference proteome</keyword>
<name>A0A6N9TMP5_DISTH</name>
<dbReference type="InterPro" id="IPR029756">
    <property type="entry name" value="MTH1187/YkoF-like"/>
</dbReference>
<dbReference type="PANTHER" id="PTHR33777">
    <property type="entry name" value="UPF0045 PROTEIN ECM15"/>
    <property type="match status" value="1"/>
</dbReference>
<dbReference type="AlphaFoldDB" id="A0A6N9TMP5"/>
<dbReference type="RefSeq" id="WP_163297865.1">
    <property type="nucleotide sequence ID" value="NZ_JAAGRR010000014.1"/>
</dbReference>
<gene>
    <name evidence="3" type="ORF">G3N55_02430</name>
</gene>
<dbReference type="EMBL" id="JAAGRR010000014">
    <property type="protein sequence ID" value="NDY41710.1"/>
    <property type="molecule type" value="Genomic_DNA"/>
</dbReference>
<dbReference type="InterPro" id="IPR051614">
    <property type="entry name" value="UPF0045_domain"/>
</dbReference>
<evidence type="ECO:0000313" key="3">
    <source>
        <dbReference type="EMBL" id="NDY41710.1"/>
    </source>
</evidence>
<comment type="caution">
    <text evidence="3">The sequence shown here is derived from an EMBL/GenBank/DDBJ whole genome shotgun (WGS) entry which is preliminary data.</text>
</comment>
<dbReference type="GO" id="GO:0005829">
    <property type="term" value="C:cytosol"/>
    <property type="evidence" value="ECO:0007669"/>
    <property type="project" value="TreeGrafter"/>
</dbReference>
<evidence type="ECO:0000256" key="1">
    <source>
        <dbReference type="ARBA" id="ARBA00010272"/>
    </source>
</evidence>
<organism evidence="3 4">
    <name type="scientific">Dissulfurirhabdus thermomarina</name>
    <dbReference type="NCBI Taxonomy" id="1765737"/>
    <lineage>
        <taxon>Bacteria</taxon>
        <taxon>Deltaproteobacteria</taxon>
        <taxon>Dissulfurirhabdaceae</taxon>
        <taxon>Dissulfurirhabdus</taxon>
    </lineage>
</organism>
<dbReference type="Proteomes" id="UP000469346">
    <property type="component" value="Unassembled WGS sequence"/>
</dbReference>
<evidence type="ECO:0000313" key="4">
    <source>
        <dbReference type="Proteomes" id="UP000469346"/>
    </source>
</evidence>
<dbReference type="Pfam" id="PF01910">
    <property type="entry name" value="Thiamine_BP"/>
    <property type="match status" value="1"/>
</dbReference>
<dbReference type="NCBIfam" id="TIGR00106">
    <property type="entry name" value="MTH1187 family thiamine-binding protein"/>
    <property type="match status" value="1"/>
</dbReference>
<evidence type="ECO:0000259" key="2">
    <source>
        <dbReference type="Pfam" id="PF01910"/>
    </source>
</evidence>
<dbReference type="SUPFAM" id="SSF89957">
    <property type="entry name" value="MTH1187/YkoF-like"/>
    <property type="match status" value="1"/>
</dbReference>